<evidence type="ECO:0000313" key="3">
    <source>
        <dbReference type="Proteomes" id="UP001152798"/>
    </source>
</evidence>
<evidence type="ECO:0000313" key="2">
    <source>
        <dbReference type="EMBL" id="CAH1396608.1"/>
    </source>
</evidence>
<name>A0A9P0H714_NEZVI</name>
<dbReference type="EMBL" id="OV725079">
    <property type="protein sequence ID" value="CAH1396608.1"/>
    <property type="molecule type" value="Genomic_DNA"/>
</dbReference>
<reference evidence="1" key="1">
    <citation type="submission" date="2022-01" db="EMBL/GenBank/DDBJ databases">
        <authorList>
            <person name="King R."/>
        </authorList>
    </citation>
    <scope>NUCLEOTIDE SEQUENCE</scope>
</reference>
<proteinExistence type="predicted"/>
<keyword evidence="3" id="KW-1185">Reference proteome</keyword>
<organism evidence="1 3">
    <name type="scientific">Nezara viridula</name>
    <name type="common">Southern green stink bug</name>
    <name type="synonym">Cimex viridulus</name>
    <dbReference type="NCBI Taxonomy" id="85310"/>
    <lineage>
        <taxon>Eukaryota</taxon>
        <taxon>Metazoa</taxon>
        <taxon>Ecdysozoa</taxon>
        <taxon>Arthropoda</taxon>
        <taxon>Hexapoda</taxon>
        <taxon>Insecta</taxon>
        <taxon>Pterygota</taxon>
        <taxon>Neoptera</taxon>
        <taxon>Paraneoptera</taxon>
        <taxon>Hemiptera</taxon>
        <taxon>Heteroptera</taxon>
        <taxon>Panheteroptera</taxon>
        <taxon>Pentatomomorpha</taxon>
        <taxon>Pentatomoidea</taxon>
        <taxon>Pentatomidae</taxon>
        <taxon>Pentatominae</taxon>
        <taxon>Nezara</taxon>
    </lineage>
</organism>
<gene>
    <name evidence="1" type="ORF">NEZAVI_LOCUS6647</name>
    <name evidence="2" type="ORF">NEZAVI_LOCUS6648</name>
</gene>
<sequence length="52" mass="6339">MRNDQEKKCCCMKQLLIFCHPGFMVYSFLQGNNIERYIALLFIRKYFGKLER</sequence>
<accession>A0A9P0H714</accession>
<protein>
    <submittedName>
        <fullName evidence="1">Uncharacterized protein</fullName>
    </submittedName>
</protein>
<dbReference type="EMBL" id="OV725079">
    <property type="protein sequence ID" value="CAH1396607.1"/>
    <property type="molecule type" value="Genomic_DNA"/>
</dbReference>
<dbReference type="AlphaFoldDB" id="A0A9P0H714"/>
<evidence type="ECO:0000313" key="1">
    <source>
        <dbReference type="EMBL" id="CAH1396607.1"/>
    </source>
</evidence>
<dbReference type="Proteomes" id="UP001152798">
    <property type="component" value="Chromosome 3"/>
</dbReference>